<evidence type="ECO:0000313" key="2">
    <source>
        <dbReference type="Proteomes" id="UP001519288"/>
    </source>
</evidence>
<sequence length="104" mass="11730">MSNKNSTIDVYDNHLSTPSCNHEDVISFLSMSHVYLLNKNEVLLNTASAVETALIQIEQGKVTEGVRLLKQQADALLLLAIQMKEFELMTVSERLYGQIKLYES</sequence>
<name>A0ABS4JD94_9BACL</name>
<protein>
    <submittedName>
        <fullName evidence="1">Uncharacterized protein</fullName>
    </submittedName>
</protein>
<accession>A0ABS4JD94</accession>
<dbReference type="RefSeq" id="WP_209858219.1">
    <property type="nucleotide sequence ID" value="NZ_JAGGLD010000001.1"/>
</dbReference>
<comment type="caution">
    <text evidence="1">The sequence shown here is derived from an EMBL/GenBank/DDBJ whole genome shotgun (WGS) entry which is preliminary data.</text>
</comment>
<evidence type="ECO:0000313" key="1">
    <source>
        <dbReference type="EMBL" id="MBP1999081.1"/>
    </source>
</evidence>
<proteinExistence type="predicted"/>
<dbReference type="Proteomes" id="UP001519288">
    <property type="component" value="Unassembled WGS sequence"/>
</dbReference>
<keyword evidence="2" id="KW-1185">Reference proteome</keyword>
<dbReference type="EMBL" id="JAGGLD010000001">
    <property type="protein sequence ID" value="MBP1999081.1"/>
    <property type="molecule type" value="Genomic_DNA"/>
</dbReference>
<gene>
    <name evidence="1" type="ORF">J2Z69_000100</name>
</gene>
<organism evidence="1 2">
    <name type="scientific">Paenibacillus shirakamiensis</name>
    <dbReference type="NCBI Taxonomy" id="1265935"/>
    <lineage>
        <taxon>Bacteria</taxon>
        <taxon>Bacillati</taxon>
        <taxon>Bacillota</taxon>
        <taxon>Bacilli</taxon>
        <taxon>Bacillales</taxon>
        <taxon>Paenibacillaceae</taxon>
        <taxon>Paenibacillus</taxon>
    </lineage>
</organism>
<reference evidence="1 2" key="1">
    <citation type="submission" date="2021-03" db="EMBL/GenBank/DDBJ databases">
        <title>Genomic Encyclopedia of Type Strains, Phase IV (KMG-IV): sequencing the most valuable type-strain genomes for metagenomic binning, comparative biology and taxonomic classification.</title>
        <authorList>
            <person name="Goeker M."/>
        </authorList>
    </citation>
    <scope>NUCLEOTIDE SEQUENCE [LARGE SCALE GENOMIC DNA]</scope>
    <source>
        <strain evidence="1 2">DSM 26806</strain>
    </source>
</reference>